<sequence>GCGKQGEFIQLGADFLEDAVPGEAASRLLGEWAKFRWGVFDQRGYEGDPLYPGTFRDPTTGDEVPNVCSATMGNTSMCASEGHTPEAPTKHNVQCHGRSAWEVISQSQDIFNR</sequence>
<dbReference type="InterPro" id="IPR013642">
    <property type="entry name" value="CLCA_N"/>
</dbReference>
<organism evidence="2 3">
    <name type="scientific">Meganyctiphanes norvegica</name>
    <name type="common">Northern krill</name>
    <name type="synonym">Thysanopoda norvegica</name>
    <dbReference type="NCBI Taxonomy" id="48144"/>
    <lineage>
        <taxon>Eukaryota</taxon>
        <taxon>Metazoa</taxon>
        <taxon>Ecdysozoa</taxon>
        <taxon>Arthropoda</taxon>
        <taxon>Crustacea</taxon>
        <taxon>Multicrustacea</taxon>
        <taxon>Malacostraca</taxon>
        <taxon>Eumalacostraca</taxon>
        <taxon>Eucarida</taxon>
        <taxon>Euphausiacea</taxon>
        <taxon>Euphausiidae</taxon>
        <taxon>Meganyctiphanes</taxon>
    </lineage>
</organism>
<keyword evidence="3" id="KW-1185">Reference proteome</keyword>
<dbReference type="Proteomes" id="UP001497623">
    <property type="component" value="Unassembled WGS sequence"/>
</dbReference>
<feature type="non-terminal residue" evidence="2">
    <location>
        <position position="1"/>
    </location>
</feature>
<proteinExistence type="predicted"/>
<name>A0AAV2S981_MEGNR</name>
<dbReference type="Pfam" id="PF08434">
    <property type="entry name" value="CLCA"/>
    <property type="match status" value="2"/>
</dbReference>
<evidence type="ECO:0000313" key="3">
    <source>
        <dbReference type="Proteomes" id="UP001497623"/>
    </source>
</evidence>
<accession>A0AAV2S981</accession>
<comment type="caution">
    <text evidence="2">The sequence shown here is derived from an EMBL/GenBank/DDBJ whole genome shotgun (WGS) entry which is preliminary data.</text>
</comment>
<evidence type="ECO:0000313" key="2">
    <source>
        <dbReference type="EMBL" id="CAL4169699.1"/>
    </source>
</evidence>
<feature type="domain" description="Calcium-activated chloride channel N-terminal" evidence="1">
    <location>
        <begin position="2"/>
        <end position="44"/>
    </location>
</feature>
<protein>
    <recommendedName>
        <fullName evidence="1">Calcium-activated chloride channel N-terminal domain-containing protein</fullName>
    </recommendedName>
</protein>
<dbReference type="AlphaFoldDB" id="A0AAV2S981"/>
<feature type="domain" description="Calcium-activated chloride channel N-terminal" evidence="1">
    <location>
        <begin position="75"/>
        <end position="110"/>
    </location>
</feature>
<evidence type="ECO:0000259" key="1">
    <source>
        <dbReference type="Pfam" id="PF08434"/>
    </source>
</evidence>
<reference evidence="2 3" key="1">
    <citation type="submission" date="2024-05" db="EMBL/GenBank/DDBJ databases">
        <authorList>
            <person name="Wallberg A."/>
        </authorList>
    </citation>
    <scope>NUCLEOTIDE SEQUENCE [LARGE SCALE GENOMIC DNA]</scope>
</reference>
<gene>
    <name evidence="2" type="ORF">MNOR_LOCUS33907</name>
</gene>
<feature type="non-terminal residue" evidence="2">
    <location>
        <position position="113"/>
    </location>
</feature>
<dbReference type="EMBL" id="CAXKWB010050369">
    <property type="protein sequence ID" value="CAL4169699.1"/>
    <property type="molecule type" value="Genomic_DNA"/>
</dbReference>